<evidence type="ECO:0000313" key="2">
    <source>
        <dbReference type="EMBL" id="SPW30826.1"/>
    </source>
</evidence>
<feature type="transmembrane region" description="Helical" evidence="1">
    <location>
        <begin position="55"/>
        <end position="76"/>
    </location>
</feature>
<protein>
    <submittedName>
        <fullName evidence="2">Hypothetical membrane protein</fullName>
    </submittedName>
</protein>
<comment type="caution">
    <text evidence="2">The sequence shown here is derived from an EMBL/GenBank/DDBJ whole genome shotgun (WGS) entry which is preliminary data.</text>
</comment>
<feature type="transmembrane region" description="Helical" evidence="1">
    <location>
        <begin position="82"/>
        <end position="100"/>
    </location>
</feature>
<feature type="transmembrane region" description="Helical" evidence="1">
    <location>
        <begin position="142"/>
        <end position="161"/>
    </location>
</feature>
<reference evidence="2 3" key="1">
    <citation type="submission" date="2018-06" db="EMBL/GenBank/DDBJ databases">
        <authorList>
            <consortium name="Pathogen Informatics"/>
            <person name="Doyle S."/>
        </authorList>
    </citation>
    <scope>NUCLEOTIDE SEQUENCE [LARGE SCALE GENOMIC DNA]</scope>
    <source>
        <strain evidence="2 3">NCTC10254</strain>
    </source>
</reference>
<feature type="transmembrane region" description="Helical" evidence="1">
    <location>
        <begin position="235"/>
        <end position="258"/>
    </location>
</feature>
<organism evidence="2 3">
    <name type="scientific">Corynebacterium matruchotii</name>
    <dbReference type="NCBI Taxonomy" id="43768"/>
    <lineage>
        <taxon>Bacteria</taxon>
        <taxon>Bacillati</taxon>
        <taxon>Actinomycetota</taxon>
        <taxon>Actinomycetes</taxon>
        <taxon>Mycobacteriales</taxon>
        <taxon>Corynebacteriaceae</taxon>
        <taxon>Corynebacterium</taxon>
    </lineage>
</organism>
<keyword evidence="1" id="KW-0812">Transmembrane</keyword>
<dbReference type="AlphaFoldDB" id="A0A8B4H8M5"/>
<feature type="transmembrane region" description="Helical" evidence="1">
    <location>
        <begin position="270"/>
        <end position="288"/>
    </location>
</feature>
<dbReference type="Proteomes" id="UP000249886">
    <property type="component" value="Unassembled WGS sequence"/>
</dbReference>
<evidence type="ECO:0000256" key="1">
    <source>
        <dbReference type="SAM" id="Phobius"/>
    </source>
</evidence>
<evidence type="ECO:0000313" key="3">
    <source>
        <dbReference type="Proteomes" id="UP000249886"/>
    </source>
</evidence>
<keyword evidence="1" id="KW-1133">Transmembrane helix</keyword>
<feature type="transmembrane region" description="Helical" evidence="1">
    <location>
        <begin position="168"/>
        <end position="187"/>
    </location>
</feature>
<sequence>MSLSTSITRLYAPHVATNPLADAPSLTHTVASPIDTATSATTDVLGVHTVTNRSAAASIVTGIAVMLAVFAANFYLQNPVSAVLLAAGITFGAAATVWRLQFHLRSVGAWLAAVGGVIMLLVGMVLAVAHHSGVTRLHTAMMNAWTIAVPVAATVILIGGFLQLPRILTPWIALITGGLIVATWATIDFRFDPVVIWVGALAALCGSAQCLAQLSRWLPHRGRHQNGQQRHQHGSCLACYAAQAALILVIVVAISEIMVSINVGEFKPALLLWELTTITLLGTVAAWTTPTTTAAAETNKIIAVEDLPVTRRYPSVLRSRRRWFLTGSTVQ</sequence>
<accession>A0A8B4H8M5</accession>
<dbReference type="EMBL" id="UARK01000023">
    <property type="protein sequence ID" value="SPW30826.1"/>
    <property type="molecule type" value="Genomic_DNA"/>
</dbReference>
<feature type="transmembrane region" description="Helical" evidence="1">
    <location>
        <begin position="107"/>
        <end position="130"/>
    </location>
</feature>
<keyword evidence="1" id="KW-0472">Membrane</keyword>
<name>A0A8B4H8M5_9CORY</name>
<proteinExistence type="predicted"/>
<gene>
    <name evidence="2" type="ORF">NCTC10254_01935</name>
</gene>
<feature type="transmembrane region" description="Helical" evidence="1">
    <location>
        <begin position="193"/>
        <end position="214"/>
    </location>
</feature>